<gene>
    <name evidence="2" type="ORF">EW026_g6658</name>
</gene>
<reference evidence="2 3" key="1">
    <citation type="submission" date="2019-02" db="EMBL/GenBank/DDBJ databases">
        <title>Genome sequencing of the rare red list fungi Phlebia centrifuga.</title>
        <authorList>
            <person name="Buettner E."/>
            <person name="Kellner H."/>
        </authorList>
    </citation>
    <scope>NUCLEOTIDE SEQUENCE [LARGE SCALE GENOMIC DNA]</scope>
    <source>
        <strain evidence="2 3">DSM 108282</strain>
    </source>
</reference>
<feature type="compositionally biased region" description="Polar residues" evidence="1">
    <location>
        <begin position="284"/>
        <end position="307"/>
    </location>
</feature>
<proteinExistence type="predicted"/>
<sequence>MNKTTLNLEHIVETEEAKAMWPTALHNWDPRCVNLEGNDGKDYNISTILRRSDNDAMDTSADEGNTFSPQDAIATTVVPEVAPVKEKGKSGPFTGTRRPTLGNPSGVRKRKSPPDSRNSPDNNNGDDDDNEEEAEEDEDAKLNDGEQVRESKRPRRERRMSFAPCDRMTMTADVKDMVKAIPEGEYLKMVEAIKTLASLDPQTSGKEGNKAFCLWHAVNFALQGRHSPAPDVLSAMEYITQGAPDVYEAIASADRSKMPPPPWDPNDITTAEAVEPRYSNDVLETSTPADKTTEGTASHNQFTSMSRASEEVGPDPQLPSASNAKSAPTPYAEVLEFLEQAIKWKEAQTMILHQFQRQVWTHIQAASPKDESRKSVSYCNGSNPPADNPDFGEEQHMPSGTFLQKVGEIKTFIDEAESSLQD</sequence>
<comment type="caution">
    <text evidence="2">The sequence shown here is derived from an EMBL/GenBank/DDBJ whole genome shotgun (WGS) entry which is preliminary data.</text>
</comment>
<evidence type="ECO:0000256" key="1">
    <source>
        <dbReference type="SAM" id="MobiDB-lite"/>
    </source>
</evidence>
<dbReference type="AlphaFoldDB" id="A0A4S4KBA2"/>
<accession>A0A4S4KBA2</accession>
<feature type="compositionally biased region" description="Basic and acidic residues" evidence="1">
    <location>
        <begin position="140"/>
        <end position="151"/>
    </location>
</feature>
<feature type="compositionally biased region" description="Polar residues" evidence="1">
    <location>
        <begin position="375"/>
        <end position="385"/>
    </location>
</feature>
<dbReference type="Proteomes" id="UP000309038">
    <property type="component" value="Unassembled WGS sequence"/>
</dbReference>
<name>A0A4S4KBA2_9APHY</name>
<dbReference type="EMBL" id="SGPJ01000381">
    <property type="protein sequence ID" value="THG94900.1"/>
    <property type="molecule type" value="Genomic_DNA"/>
</dbReference>
<evidence type="ECO:0000313" key="2">
    <source>
        <dbReference type="EMBL" id="THG94900.1"/>
    </source>
</evidence>
<keyword evidence="3" id="KW-1185">Reference proteome</keyword>
<protein>
    <submittedName>
        <fullName evidence="2">Uncharacterized protein</fullName>
    </submittedName>
</protein>
<organism evidence="2 3">
    <name type="scientific">Hermanssonia centrifuga</name>
    <dbReference type="NCBI Taxonomy" id="98765"/>
    <lineage>
        <taxon>Eukaryota</taxon>
        <taxon>Fungi</taxon>
        <taxon>Dikarya</taxon>
        <taxon>Basidiomycota</taxon>
        <taxon>Agaricomycotina</taxon>
        <taxon>Agaricomycetes</taxon>
        <taxon>Polyporales</taxon>
        <taxon>Meruliaceae</taxon>
        <taxon>Hermanssonia</taxon>
    </lineage>
</organism>
<feature type="region of interest" description="Disordered" evidence="1">
    <location>
        <begin position="284"/>
        <end position="326"/>
    </location>
</feature>
<feature type="compositionally biased region" description="Acidic residues" evidence="1">
    <location>
        <begin position="124"/>
        <end position="139"/>
    </location>
</feature>
<feature type="region of interest" description="Disordered" evidence="1">
    <location>
        <begin position="55"/>
        <end position="163"/>
    </location>
</feature>
<evidence type="ECO:0000313" key="3">
    <source>
        <dbReference type="Proteomes" id="UP000309038"/>
    </source>
</evidence>
<feature type="region of interest" description="Disordered" evidence="1">
    <location>
        <begin position="366"/>
        <end position="398"/>
    </location>
</feature>